<dbReference type="RefSeq" id="WP_188951382.1">
    <property type="nucleotide sequence ID" value="NZ_BMIB01000002.1"/>
</dbReference>
<reference evidence="1" key="2">
    <citation type="submission" date="2020-09" db="EMBL/GenBank/DDBJ databases">
        <authorList>
            <person name="Sun Q."/>
            <person name="Zhou Y."/>
        </authorList>
    </citation>
    <scope>NUCLEOTIDE SEQUENCE</scope>
    <source>
        <strain evidence="1">CGMCC 1.15290</strain>
    </source>
</reference>
<sequence length="117" mass="12983">MMIVLLLQTFSRAAVVVNFYVNQDYIAKNLCENKNRPKLNCCGKCQLNKKLNTEDKKEKELPDQKGPAPLVLSSKTFYATVPVTATSLSGNTFHHFSENTEAGQSTSFFHPPNAGIC</sequence>
<evidence type="ECO:0000313" key="2">
    <source>
        <dbReference type="Proteomes" id="UP000627292"/>
    </source>
</evidence>
<comment type="caution">
    <text evidence="1">The sequence shown here is derived from an EMBL/GenBank/DDBJ whole genome shotgun (WGS) entry which is preliminary data.</text>
</comment>
<dbReference type="AlphaFoldDB" id="A0A917IV94"/>
<gene>
    <name evidence="1" type="ORF">GCM10011379_14700</name>
</gene>
<accession>A0A917IV94</accession>
<protein>
    <submittedName>
        <fullName evidence="1">Uncharacterized protein</fullName>
    </submittedName>
</protein>
<name>A0A917IV94_9BACT</name>
<reference evidence="1" key="1">
    <citation type="journal article" date="2014" name="Int. J. Syst. Evol. Microbiol.">
        <title>Complete genome sequence of Corynebacterium casei LMG S-19264T (=DSM 44701T), isolated from a smear-ripened cheese.</title>
        <authorList>
            <consortium name="US DOE Joint Genome Institute (JGI-PGF)"/>
            <person name="Walter F."/>
            <person name="Albersmeier A."/>
            <person name="Kalinowski J."/>
            <person name="Ruckert C."/>
        </authorList>
    </citation>
    <scope>NUCLEOTIDE SEQUENCE</scope>
    <source>
        <strain evidence="1">CGMCC 1.15290</strain>
    </source>
</reference>
<keyword evidence="2" id="KW-1185">Reference proteome</keyword>
<dbReference type="EMBL" id="BMIB01000002">
    <property type="protein sequence ID" value="GGH63604.1"/>
    <property type="molecule type" value="Genomic_DNA"/>
</dbReference>
<organism evidence="1 2">
    <name type="scientific">Filimonas zeae</name>
    <dbReference type="NCBI Taxonomy" id="1737353"/>
    <lineage>
        <taxon>Bacteria</taxon>
        <taxon>Pseudomonadati</taxon>
        <taxon>Bacteroidota</taxon>
        <taxon>Chitinophagia</taxon>
        <taxon>Chitinophagales</taxon>
        <taxon>Chitinophagaceae</taxon>
        <taxon>Filimonas</taxon>
    </lineage>
</organism>
<dbReference type="Proteomes" id="UP000627292">
    <property type="component" value="Unassembled WGS sequence"/>
</dbReference>
<evidence type="ECO:0000313" key="1">
    <source>
        <dbReference type="EMBL" id="GGH63604.1"/>
    </source>
</evidence>
<proteinExistence type="predicted"/>